<name>A0AAJ5RYT1_9PSED</name>
<dbReference type="AlphaFoldDB" id="A0AAJ5RYT1"/>
<gene>
    <name evidence="2" type="ORF">PWA60_16595</name>
</gene>
<accession>A0AAJ5RYT1</accession>
<evidence type="ECO:0000256" key="1">
    <source>
        <dbReference type="SAM" id="MobiDB-lite"/>
    </source>
</evidence>
<proteinExistence type="predicted"/>
<evidence type="ECO:0000313" key="3">
    <source>
        <dbReference type="Proteomes" id="UP001217631"/>
    </source>
</evidence>
<feature type="compositionally biased region" description="Polar residues" evidence="1">
    <location>
        <begin position="1"/>
        <end position="12"/>
    </location>
</feature>
<dbReference type="EMBL" id="CP118677">
    <property type="protein sequence ID" value="WEA18914.1"/>
    <property type="molecule type" value="Genomic_DNA"/>
</dbReference>
<feature type="region of interest" description="Disordered" evidence="1">
    <location>
        <begin position="1"/>
        <end position="22"/>
    </location>
</feature>
<evidence type="ECO:0000313" key="2">
    <source>
        <dbReference type="EMBL" id="WEA18914.1"/>
    </source>
</evidence>
<organism evidence="2 3">
    <name type="scientific">Pseudomonas juntendi</name>
    <dbReference type="NCBI Taxonomy" id="2666183"/>
    <lineage>
        <taxon>Bacteria</taxon>
        <taxon>Pseudomonadati</taxon>
        <taxon>Pseudomonadota</taxon>
        <taxon>Gammaproteobacteria</taxon>
        <taxon>Pseudomonadales</taxon>
        <taxon>Pseudomonadaceae</taxon>
        <taxon>Pseudomonas</taxon>
    </lineage>
</organism>
<protein>
    <submittedName>
        <fullName evidence="2">Uncharacterized protein</fullName>
    </submittedName>
</protein>
<reference evidence="2" key="1">
    <citation type="submission" date="2023-02" db="EMBL/GenBank/DDBJ databases">
        <title>tmexCD-toprJ-like cluster.</title>
        <authorList>
            <person name="Gao X."/>
            <person name="Wang C."/>
            <person name="Liu J."/>
        </authorList>
    </citation>
    <scope>NUCLEOTIDE SEQUENCE</scope>
    <source>
        <strain evidence="2">GDW21C697WI</strain>
    </source>
</reference>
<dbReference type="RefSeq" id="WP_274999928.1">
    <property type="nucleotide sequence ID" value="NZ_CP118677.1"/>
</dbReference>
<sequence length="51" mass="5605">MATSAGIQSDLPTINRDPRNDVDPPFTRAFIDHFLARLLAAFVNDALSVFS</sequence>
<dbReference type="Proteomes" id="UP001217631">
    <property type="component" value="Chromosome"/>
</dbReference>